<dbReference type="CDD" id="cd04059">
    <property type="entry name" value="Peptidases_S8_Protein_convertases_Kexins_Furin-like"/>
    <property type="match status" value="1"/>
</dbReference>
<evidence type="ECO:0000256" key="8">
    <source>
        <dbReference type="ARBA" id="ARBA00023145"/>
    </source>
</evidence>
<dbReference type="Pfam" id="PF16470">
    <property type="entry name" value="S8_pro-domain"/>
    <property type="match status" value="1"/>
</dbReference>
<keyword evidence="8" id="KW-0865">Zymogen</keyword>
<proteinExistence type="inferred from homology"/>
<dbReference type="InterPro" id="IPR038466">
    <property type="entry name" value="S8_pro-domain_sf"/>
</dbReference>
<keyword evidence="5 12" id="KW-0378">Hydrolase</keyword>
<dbReference type="InterPro" id="IPR032815">
    <property type="entry name" value="S8_pro-domain"/>
</dbReference>
<feature type="active site" description="Charge relay system" evidence="11 12">
    <location>
        <position position="155"/>
    </location>
</feature>
<dbReference type="PROSITE" id="PS00137">
    <property type="entry name" value="SUBTILASE_HIS"/>
    <property type="match status" value="1"/>
</dbReference>
<evidence type="ECO:0000256" key="4">
    <source>
        <dbReference type="ARBA" id="ARBA00022729"/>
    </source>
</evidence>
<dbReference type="EnsemblMetazoa" id="XM_014396357.2">
    <property type="protein sequence ID" value="XP_014251843.1"/>
    <property type="gene ID" value="LOC106667998"/>
</dbReference>
<keyword evidence="9" id="KW-1015">Disulfide bond</keyword>
<dbReference type="Pfam" id="PF00082">
    <property type="entry name" value="Peptidase_S8"/>
    <property type="match status" value="1"/>
</dbReference>
<evidence type="ECO:0000256" key="5">
    <source>
        <dbReference type="ARBA" id="ARBA00022801"/>
    </source>
</evidence>
<dbReference type="GO" id="GO:0005615">
    <property type="term" value="C:extracellular space"/>
    <property type="evidence" value="ECO:0007669"/>
    <property type="project" value="TreeGrafter"/>
</dbReference>
<organism evidence="16 17">
    <name type="scientific">Cimex lectularius</name>
    <name type="common">Bed bug</name>
    <name type="synonym">Acanthia lectularia</name>
    <dbReference type="NCBI Taxonomy" id="79782"/>
    <lineage>
        <taxon>Eukaryota</taxon>
        <taxon>Metazoa</taxon>
        <taxon>Ecdysozoa</taxon>
        <taxon>Arthropoda</taxon>
        <taxon>Hexapoda</taxon>
        <taxon>Insecta</taxon>
        <taxon>Pterygota</taxon>
        <taxon>Neoptera</taxon>
        <taxon>Paraneoptera</taxon>
        <taxon>Hemiptera</taxon>
        <taxon>Heteroptera</taxon>
        <taxon>Panheteroptera</taxon>
        <taxon>Cimicomorpha</taxon>
        <taxon>Cimicidae</taxon>
        <taxon>Cimex</taxon>
    </lineage>
</organism>
<evidence type="ECO:0000313" key="16">
    <source>
        <dbReference type="EnsemblMetazoa" id="XP_014251843.1"/>
    </source>
</evidence>
<dbReference type="InterPro" id="IPR034182">
    <property type="entry name" value="Kexin/furin"/>
</dbReference>
<dbReference type="SUPFAM" id="SSF52743">
    <property type="entry name" value="Subtilisin-like"/>
    <property type="match status" value="1"/>
</dbReference>
<dbReference type="AlphaFoldDB" id="A0A8I6RSZ4"/>
<dbReference type="PANTHER" id="PTHR42884">
    <property type="entry name" value="PROPROTEIN CONVERTASE SUBTILISIN/KEXIN-RELATED"/>
    <property type="match status" value="1"/>
</dbReference>
<dbReference type="Gene3D" id="3.40.50.200">
    <property type="entry name" value="Peptidase S8/S53 domain"/>
    <property type="match status" value="1"/>
</dbReference>
<evidence type="ECO:0000256" key="14">
    <source>
        <dbReference type="SAM" id="SignalP"/>
    </source>
</evidence>
<keyword evidence="17" id="KW-1185">Reference proteome</keyword>
<dbReference type="PROSITE" id="PS51829">
    <property type="entry name" value="P_HOMO_B"/>
    <property type="match status" value="1"/>
</dbReference>
<evidence type="ECO:0000259" key="15">
    <source>
        <dbReference type="PROSITE" id="PS51829"/>
    </source>
</evidence>
<accession>A0A8I6RSZ4</accession>
<dbReference type="SUPFAM" id="SSF49785">
    <property type="entry name" value="Galactose-binding domain-like"/>
    <property type="match status" value="1"/>
</dbReference>
<dbReference type="GO" id="GO:0016486">
    <property type="term" value="P:peptide hormone processing"/>
    <property type="evidence" value="ECO:0007669"/>
    <property type="project" value="TreeGrafter"/>
</dbReference>
<keyword evidence="6 12" id="KW-0720">Serine protease</keyword>
<feature type="active site" description="Charge relay system" evidence="11 12">
    <location>
        <position position="196"/>
    </location>
</feature>
<dbReference type="KEGG" id="clec:106667998"/>
<feature type="signal peptide" evidence="14">
    <location>
        <begin position="1"/>
        <end position="18"/>
    </location>
</feature>
<dbReference type="Pfam" id="PF01483">
    <property type="entry name" value="P_proprotein"/>
    <property type="match status" value="1"/>
</dbReference>
<evidence type="ECO:0000256" key="9">
    <source>
        <dbReference type="ARBA" id="ARBA00023157"/>
    </source>
</evidence>
<name>A0A8I6RSZ4_CIMLE</name>
<evidence type="ECO:0000256" key="10">
    <source>
        <dbReference type="ARBA" id="ARBA00023180"/>
    </source>
</evidence>
<dbReference type="InterPro" id="IPR008979">
    <property type="entry name" value="Galactose-bd-like_sf"/>
</dbReference>
<dbReference type="GO" id="GO:0004252">
    <property type="term" value="F:serine-type endopeptidase activity"/>
    <property type="evidence" value="ECO:0007669"/>
    <property type="project" value="UniProtKB-UniRule"/>
</dbReference>
<dbReference type="GO" id="GO:0012505">
    <property type="term" value="C:endomembrane system"/>
    <property type="evidence" value="ECO:0007669"/>
    <property type="project" value="UniProtKB-ARBA"/>
</dbReference>
<dbReference type="InterPro" id="IPR023828">
    <property type="entry name" value="Peptidase_S8_Ser-AS"/>
</dbReference>
<dbReference type="PRINTS" id="PR00723">
    <property type="entry name" value="SUBTILISIN"/>
</dbReference>
<dbReference type="GO" id="GO:0043005">
    <property type="term" value="C:neuron projection"/>
    <property type="evidence" value="ECO:0007669"/>
    <property type="project" value="TreeGrafter"/>
</dbReference>
<evidence type="ECO:0000256" key="3">
    <source>
        <dbReference type="ARBA" id="ARBA00022685"/>
    </source>
</evidence>
<keyword evidence="3" id="KW-0165">Cleavage on pair of basic residues</keyword>
<dbReference type="InterPro" id="IPR036852">
    <property type="entry name" value="Peptidase_S8/S53_dom_sf"/>
</dbReference>
<keyword evidence="10" id="KW-0325">Glycoprotein</keyword>
<protein>
    <recommendedName>
        <fullName evidence="15">P/Homo B domain-containing protein</fullName>
    </recommendedName>
</protein>
<reference evidence="16" key="1">
    <citation type="submission" date="2022-01" db="UniProtKB">
        <authorList>
            <consortium name="EnsemblMetazoa"/>
        </authorList>
    </citation>
    <scope>IDENTIFICATION</scope>
</reference>
<dbReference type="InterPro" id="IPR022398">
    <property type="entry name" value="Peptidase_S8_His-AS"/>
</dbReference>
<dbReference type="FunFam" id="3.40.50.200:FF:000021">
    <property type="entry name" value="Proprotein convertase subtilisin/kexin type 5a"/>
    <property type="match status" value="1"/>
</dbReference>
<evidence type="ECO:0000256" key="7">
    <source>
        <dbReference type="ARBA" id="ARBA00022837"/>
    </source>
</evidence>
<dbReference type="OMA" id="EYARNAY"/>
<dbReference type="GeneID" id="106667998"/>
<dbReference type="InterPro" id="IPR002884">
    <property type="entry name" value="P_dom"/>
</dbReference>
<feature type="chain" id="PRO_5035182188" description="P/Homo B domain-containing protein" evidence="14">
    <location>
        <begin position="19"/>
        <end position="613"/>
    </location>
</feature>
<feature type="active site" description="Charge relay system" evidence="11 12">
    <location>
        <position position="370"/>
    </location>
</feature>
<evidence type="ECO:0000256" key="11">
    <source>
        <dbReference type="PIRSR" id="PIRSR615500-1"/>
    </source>
</evidence>
<dbReference type="OrthoDB" id="300641at2759"/>
<dbReference type="PROSITE" id="PS00136">
    <property type="entry name" value="SUBTILASE_ASP"/>
    <property type="match status" value="1"/>
</dbReference>
<keyword evidence="2 12" id="KW-0645">Protease</keyword>
<evidence type="ECO:0000256" key="6">
    <source>
        <dbReference type="ARBA" id="ARBA00022825"/>
    </source>
</evidence>
<keyword evidence="4 14" id="KW-0732">Signal</keyword>
<dbReference type="InterPro" id="IPR000209">
    <property type="entry name" value="Peptidase_S8/S53_dom"/>
</dbReference>
<dbReference type="PROSITE" id="PS51892">
    <property type="entry name" value="SUBTILASE"/>
    <property type="match status" value="1"/>
</dbReference>
<evidence type="ECO:0000256" key="12">
    <source>
        <dbReference type="PROSITE-ProRule" id="PRU01240"/>
    </source>
</evidence>
<dbReference type="GO" id="GO:0005737">
    <property type="term" value="C:cytoplasm"/>
    <property type="evidence" value="ECO:0007669"/>
    <property type="project" value="UniProtKB-ARBA"/>
</dbReference>
<dbReference type="PROSITE" id="PS00138">
    <property type="entry name" value="SUBTILASE_SER"/>
    <property type="match status" value="1"/>
</dbReference>
<comment type="similarity">
    <text evidence="1">Belongs to the peptidase S8 family. Furin subfamily.</text>
</comment>
<evidence type="ECO:0000256" key="1">
    <source>
        <dbReference type="ARBA" id="ARBA00005325"/>
    </source>
</evidence>
<feature type="domain" description="P/Homo B" evidence="15">
    <location>
        <begin position="446"/>
        <end position="587"/>
    </location>
</feature>
<evidence type="ECO:0000313" key="17">
    <source>
        <dbReference type="Proteomes" id="UP000494040"/>
    </source>
</evidence>
<evidence type="ECO:0000256" key="2">
    <source>
        <dbReference type="ARBA" id="ARBA00022670"/>
    </source>
</evidence>
<sequence>MIFHLTAILVVVTGMASSKNQEDVWVATILGGRQEAQLLATRYGFHIVKQLDIGEDIYVLKKDDRIPLFKRSGSIHKSKKVPWIEKQVPMKREKRGIFSWLRSRYGREFNDDLWGKEWYIQDYRSLSSLPVLDLNVVPCYREGVTGKGVNVVVVDDGLEKDHVDLKPNYNPEISYDFNDDDPDPTPRYDEKGSNSHGTKCAGEIAMVANNKVCGVGIAYNASIGGLRVLDGLTTDMVEAMALSYRLDKVDIYSNSWGPSDDGITMAKPGKLLQLALEKGITKGRNGKGVIYIFASGNGKFKGDNCGADGYINSIYTVPIASASQKGRTVHYGERCAAIMATAYSSGGTRDEQVATTNLNNTCTLRHTGTSAAAPLAAGIAALVLEANSNLTWRDFLHLIAWTSEVAPLAENNAWVLNGFDFWVSVDFGFGLLNAHNLVRNAKNFVTVPSSRTCDVPLVLYGNRTIHKGSKNVEVVTDGCRGETMEINYLEHVQLLASISYPKRGSISVYLESPSGTPSILMEERPRDYATSGLKDWTMTSVHFWGESPAGIWTISIKINPEGVGNDFQKMAGSINSLRLMFHGTKEMPHHYRNRPRNYAPFMLYPKGPVFWSN</sequence>
<keyword evidence="7" id="KW-0106">Calcium</keyword>
<dbReference type="FunFam" id="2.60.120.260:FF:000006">
    <property type="entry name" value="Proprotein convertase subtilisin/kexin type 5"/>
    <property type="match status" value="1"/>
</dbReference>
<evidence type="ECO:0000256" key="13">
    <source>
        <dbReference type="SAM" id="MobiDB-lite"/>
    </source>
</evidence>
<feature type="compositionally biased region" description="Basic and acidic residues" evidence="13">
    <location>
        <begin position="184"/>
        <end position="193"/>
    </location>
</feature>
<dbReference type="RefSeq" id="XP_014251843.1">
    <property type="nucleotide sequence ID" value="XM_014396357.2"/>
</dbReference>
<dbReference type="Proteomes" id="UP000494040">
    <property type="component" value="Unassembled WGS sequence"/>
</dbReference>
<dbReference type="Gene3D" id="2.60.120.260">
    <property type="entry name" value="Galactose-binding domain-like"/>
    <property type="match status" value="1"/>
</dbReference>
<dbReference type="InterPro" id="IPR015500">
    <property type="entry name" value="Peptidase_S8_subtilisin-rel"/>
</dbReference>
<dbReference type="PANTHER" id="PTHR42884:SF14">
    <property type="entry name" value="NEUROENDOCRINE CONVERTASE 1"/>
    <property type="match status" value="1"/>
</dbReference>
<dbReference type="Gene3D" id="3.30.70.850">
    <property type="entry name" value="Peptidase S8, pro-domain"/>
    <property type="match status" value="1"/>
</dbReference>
<dbReference type="InterPro" id="IPR023827">
    <property type="entry name" value="Peptidase_S8_Asp-AS"/>
</dbReference>
<dbReference type="GO" id="GO:0016020">
    <property type="term" value="C:membrane"/>
    <property type="evidence" value="ECO:0007669"/>
    <property type="project" value="TreeGrafter"/>
</dbReference>
<feature type="region of interest" description="Disordered" evidence="13">
    <location>
        <begin position="175"/>
        <end position="194"/>
    </location>
</feature>